<protein>
    <recommendedName>
        <fullName evidence="2">LUD domain-containing protein</fullName>
    </recommendedName>
</protein>
<dbReference type="InterPro" id="IPR037171">
    <property type="entry name" value="NagB/RpiA_transferase-like"/>
</dbReference>
<evidence type="ECO:0000313" key="3">
    <source>
        <dbReference type="EMBL" id="PLT44641.1"/>
    </source>
</evidence>
<name>A0A2N5N2T1_9BACL</name>
<dbReference type="PANTHER" id="PTHR43682:SF1">
    <property type="entry name" value="LACTATE UTILIZATION PROTEIN C"/>
    <property type="match status" value="1"/>
</dbReference>
<accession>A0A2N5N2T1</accession>
<feature type="domain" description="LUD" evidence="2">
    <location>
        <begin position="132"/>
        <end position="313"/>
    </location>
</feature>
<dbReference type="SUPFAM" id="SSF100950">
    <property type="entry name" value="NagB/RpiA/CoA transferase-like"/>
    <property type="match status" value="1"/>
</dbReference>
<dbReference type="Proteomes" id="UP000234789">
    <property type="component" value="Unassembled WGS sequence"/>
</dbReference>
<evidence type="ECO:0000256" key="1">
    <source>
        <dbReference type="SAM" id="MobiDB-lite"/>
    </source>
</evidence>
<comment type="caution">
    <text evidence="3">The sequence shown here is derived from an EMBL/GenBank/DDBJ whole genome shotgun (WGS) entry which is preliminary data.</text>
</comment>
<feature type="compositionally biased region" description="Low complexity" evidence="1">
    <location>
        <begin position="36"/>
        <end position="61"/>
    </location>
</feature>
<feature type="compositionally biased region" description="Basic and acidic residues" evidence="1">
    <location>
        <begin position="72"/>
        <end position="86"/>
    </location>
</feature>
<dbReference type="Gene3D" id="3.40.50.10420">
    <property type="entry name" value="NagB/RpiA/CoA transferase-like"/>
    <property type="match status" value="1"/>
</dbReference>
<proteinExistence type="predicted"/>
<sequence length="314" mass="33402">MGEDMKRQQASAAGGEGVGAGRAVDSAAQSTASTRESAAPPEAATQAAASAGQSESAQAEPPGGTAPPESAASRREWLSELEEQSKRRQQAFMDGIAAKLGRPRQLERPVQPRRGAPAFWREFQWSPEERAAKLREHFEAAGGKLAELPDLEAAGRFIAEQAREMKARRILRQDEAELARLGLEPALEPEGCEVRVWNEDGAGRESWLPRAAEADFGVVLADGAAAYTGSVCVRSAPHKGRSVSLLPTALFVVLPRERLATRLGELLLPLDEAGREAMPAGVHFISGPSRSADIENDLTIGVHGPGIVTILLIG</sequence>
<dbReference type="Pfam" id="PF02589">
    <property type="entry name" value="LUD_dom"/>
    <property type="match status" value="1"/>
</dbReference>
<keyword evidence="4" id="KW-1185">Reference proteome</keyword>
<feature type="region of interest" description="Disordered" evidence="1">
    <location>
        <begin position="1"/>
        <end position="88"/>
    </location>
</feature>
<gene>
    <name evidence="3" type="ORF">B8V81_3072</name>
</gene>
<dbReference type="PANTHER" id="PTHR43682">
    <property type="entry name" value="LACTATE UTILIZATION PROTEIN C"/>
    <property type="match status" value="1"/>
</dbReference>
<dbReference type="InterPro" id="IPR003741">
    <property type="entry name" value="LUD_dom"/>
</dbReference>
<dbReference type="InterPro" id="IPR024185">
    <property type="entry name" value="FTHF_cligase-like_sf"/>
</dbReference>
<evidence type="ECO:0000313" key="4">
    <source>
        <dbReference type="Proteomes" id="UP000234789"/>
    </source>
</evidence>
<evidence type="ECO:0000259" key="2">
    <source>
        <dbReference type="Pfam" id="PF02589"/>
    </source>
</evidence>
<dbReference type="EMBL" id="NFEZ01000004">
    <property type="protein sequence ID" value="PLT44641.1"/>
    <property type="molecule type" value="Genomic_DNA"/>
</dbReference>
<dbReference type="AlphaFoldDB" id="A0A2N5N2T1"/>
<reference evidence="3 4" key="1">
    <citation type="submission" date="2017-05" db="EMBL/GenBank/DDBJ databases">
        <title>Functional genome analysis of Paenibacillus pasadenensis strain R16: insights on endophytic life style and antifungal activity.</title>
        <authorList>
            <person name="Passera A."/>
            <person name="Marcolungo L."/>
            <person name="Casati P."/>
            <person name="Brasca M."/>
            <person name="Quaglino F."/>
            <person name="Delledonne M."/>
        </authorList>
    </citation>
    <scope>NUCLEOTIDE SEQUENCE [LARGE SCALE GENOMIC DNA]</scope>
    <source>
        <strain evidence="3 4">R16</strain>
    </source>
</reference>
<organism evidence="3 4">
    <name type="scientific">Paenibacillus pasadenensis</name>
    <dbReference type="NCBI Taxonomy" id="217090"/>
    <lineage>
        <taxon>Bacteria</taxon>
        <taxon>Bacillati</taxon>
        <taxon>Bacillota</taxon>
        <taxon>Bacilli</taxon>
        <taxon>Bacillales</taxon>
        <taxon>Paenibacillaceae</taxon>
        <taxon>Paenibacillus</taxon>
    </lineage>
</organism>